<keyword evidence="13" id="KW-0175">Coiled coil</keyword>
<evidence type="ECO:0000256" key="9">
    <source>
        <dbReference type="ARBA" id="ARBA00024680"/>
    </source>
</evidence>
<evidence type="ECO:0000256" key="6">
    <source>
        <dbReference type="ARBA" id="ARBA00023010"/>
    </source>
</evidence>
<dbReference type="GO" id="GO:0031369">
    <property type="term" value="F:translation initiation factor binding"/>
    <property type="evidence" value="ECO:0007669"/>
    <property type="project" value="TreeGrafter"/>
</dbReference>
<evidence type="ECO:0000256" key="12">
    <source>
        <dbReference type="ARBA" id="ARBA00030897"/>
    </source>
</evidence>
<evidence type="ECO:0000256" key="8">
    <source>
        <dbReference type="ARBA" id="ARBA00023242"/>
    </source>
</evidence>
<dbReference type="Proteomes" id="UP000054359">
    <property type="component" value="Unassembled WGS sequence"/>
</dbReference>
<proteinExistence type="inferred from homology"/>
<dbReference type="GO" id="GO:0044614">
    <property type="term" value="C:nuclear pore cytoplasmic filaments"/>
    <property type="evidence" value="ECO:0007669"/>
    <property type="project" value="TreeGrafter"/>
</dbReference>
<evidence type="ECO:0000256" key="13">
    <source>
        <dbReference type="SAM" id="Coils"/>
    </source>
</evidence>
<dbReference type="PANTHER" id="PTHR12960:SF0">
    <property type="entry name" value="MRNA EXPORT FACTOR GLE1"/>
    <property type="match status" value="1"/>
</dbReference>
<evidence type="ECO:0000313" key="15">
    <source>
        <dbReference type="Proteomes" id="UP000054359"/>
    </source>
</evidence>
<keyword evidence="7" id="KW-0906">Nuclear pore complex</keyword>
<dbReference type="GO" id="GO:0015031">
    <property type="term" value="P:protein transport"/>
    <property type="evidence" value="ECO:0007669"/>
    <property type="project" value="UniProtKB-KW"/>
</dbReference>
<reference evidence="14 15" key="1">
    <citation type="submission" date="2013-11" db="EMBL/GenBank/DDBJ databases">
        <title>Genome sequencing of Stegodyphus mimosarum.</title>
        <authorList>
            <person name="Bechsgaard J."/>
        </authorList>
    </citation>
    <scope>NUCLEOTIDE SEQUENCE [LARGE SCALE GENOMIC DNA]</scope>
</reference>
<organism evidence="14 15">
    <name type="scientific">Stegodyphus mimosarum</name>
    <name type="common">African social velvet spider</name>
    <dbReference type="NCBI Taxonomy" id="407821"/>
    <lineage>
        <taxon>Eukaryota</taxon>
        <taxon>Metazoa</taxon>
        <taxon>Ecdysozoa</taxon>
        <taxon>Arthropoda</taxon>
        <taxon>Chelicerata</taxon>
        <taxon>Arachnida</taxon>
        <taxon>Araneae</taxon>
        <taxon>Araneomorphae</taxon>
        <taxon>Entelegynae</taxon>
        <taxon>Eresoidea</taxon>
        <taxon>Eresidae</taxon>
        <taxon>Stegodyphus</taxon>
    </lineage>
</organism>
<dbReference type="Pfam" id="PF07817">
    <property type="entry name" value="GLE1"/>
    <property type="match status" value="1"/>
</dbReference>
<dbReference type="GO" id="GO:0016973">
    <property type="term" value="P:poly(A)+ mRNA export from nucleus"/>
    <property type="evidence" value="ECO:0007669"/>
    <property type="project" value="InterPro"/>
</dbReference>
<protein>
    <recommendedName>
        <fullName evidence="10">mRNA export factor GLE1</fullName>
    </recommendedName>
    <alternativeName>
        <fullName evidence="12">GLE1 RNA export mediator</fullName>
    </alternativeName>
    <alternativeName>
        <fullName evidence="11">Nucleoporin GLE1</fullName>
    </alternativeName>
</protein>
<keyword evidence="6" id="KW-0811">Translocation</keyword>
<feature type="non-terminal residue" evidence="14">
    <location>
        <position position="657"/>
    </location>
</feature>
<dbReference type="GO" id="GO:0005737">
    <property type="term" value="C:cytoplasm"/>
    <property type="evidence" value="ECO:0007669"/>
    <property type="project" value="TreeGrafter"/>
</dbReference>
<keyword evidence="5" id="KW-0653">Protein transport</keyword>
<evidence type="ECO:0000256" key="7">
    <source>
        <dbReference type="ARBA" id="ARBA00023132"/>
    </source>
</evidence>
<keyword evidence="4" id="KW-0509">mRNA transport</keyword>
<dbReference type="GO" id="GO:0005543">
    <property type="term" value="F:phospholipid binding"/>
    <property type="evidence" value="ECO:0007669"/>
    <property type="project" value="TreeGrafter"/>
</dbReference>
<evidence type="ECO:0000256" key="3">
    <source>
        <dbReference type="ARBA" id="ARBA00022448"/>
    </source>
</evidence>
<evidence type="ECO:0000313" key="14">
    <source>
        <dbReference type="EMBL" id="KFM81001.1"/>
    </source>
</evidence>
<dbReference type="PANTHER" id="PTHR12960">
    <property type="entry name" value="GLE-1-RELATED"/>
    <property type="match status" value="1"/>
</dbReference>
<evidence type="ECO:0000256" key="5">
    <source>
        <dbReference type="ARBA" id="ARBA00022927"/>
    </source>
</evidence>
<dbReference type="EMBL" id="KK121679">
    <property type="protein sequence ID" value="KFM81001.1"/>
    <property type="molecule type" value="Genomic_DNA"/>
</dbReference>
<comment type="similarity">
    <text evidence="2">Belongs to the GLE1 family.</text>
</comment>
<evidence type="ECO:0000256" key="4">
    <source>
        <dbReference type="ARBA" id="ARBA00022816"/>
    </source>
</evidence>
<keyword evidence="15" id="KW-1185">Reference proteome</keyword>
<keyword evidence="3" id="KW-0813">Transport</keyword>
<evidence type="ECO:0000256" key="11">
    <source>
        <dbReference type="ARBA" id="ARBA00029983"/>
    </source>
</evidence>
<dbReference type="OrthoDB" id="420884at2759"/>
<gene>
    <name evidence="14" type="ORF">X975_16228</name>
</gene>
<comment type="subcellular location">
    <subcellularLocation>
        <location evidence="1">Nucleus</location>
        <location evidence="1">Nuclear pore complex</location>
    </subcellularLocation>
</comment>
<dbReference type="InterPro" id="IPR012476">
    <property type="entry name" value="GLE1"/>
</dbReference>
<name>A0A087UUG2_STEMI</name>
<evidence type="ECO:0000256" key="2">
    <source>
        <dbReference type="ARBA" id="ARBA00011056"/>
    </source>
</evidence>
<dbReference type="GO" id="GO:0000822">
    <property type="term" value="F:inositol hexakisphosphate binding"/>
    <property type="evidence" value="ECO:0007669"/>
    <property type="project" value="TreeGrafter"/>
</dbReference>
<evidence type="ECO:0000256" key="1">
    <source>
        <dbReference type="ARBA" id="ARBA00004567"/>
    </source>
</evidence>
<keyword evidence="8" id="KW-0539">Nucleus</keyword>
<sequence length="657" mass="76104">MDIGRALRNTTKGQLKYDRYWIEEGRTKEILDSISHYSSNISLNISPKILSSVTNNIAEEEKRENEEEEGKIYEKPNVVNTPKSASDVADSYFYEIQLETELPIIEYEGERLKSIQDIFNTKKSEYDNYSKEIDQQIEQEYQLLRRKNDLDAKRRAANLQKIEEAVLQEAREKWLLQREHYQSHVKKLSAKVQEAELKQKKIEEELKKRVKEQQELKFQLTNCEKEAESLVTKAIEKLQSCEQAKYLRIPSNDRINHMKKVISDIKNVSNQSETKDLTIDDISNANNLVKGIYETLQDITNDIEFAKIRAVQELERQAKVSQKEDIANQNENSHISNGICSSMDESVSKNEATEILTVSDSQKKIHAETSAKNKMNTEAKLMLAKFIAPDAAEDYYRIMENLELTDKKIKTFTNDAQNKKYCFELRKAITLPINAVSSFSGSHVKDKINRILSILRSKSSVENSKSVAYSFCVYLVAKQFVEQADRQISAQHSTAFPTALAIVGVWMQKPDVGSLILGHLYSSCPYLVPYYPPREKDQSDKDYYKKLGYRFDRDGNMEEKYKFLNRMSGYMRLYAAIIQSPLPPNSKSSHPHGIEWGWKWLSRTLNMEPRADITATIIFDFLDVTGHALQMIYKKQFKKMLHILCKDYFQKIKKVTP</sequence>
<dbReference type="InterPro" id="IPR038506">
    <property type="entry name" value="GLE1-like_sf"/>
</dbReference>
<feature type="coiled-coil region" evidence="13">
    <location>
        <begin position="178"/>
        <end position="215"/>
    </location>
</feature>
<dbReference type="Gene3D" id="1.25.40.510">
    <property type="entry name" value="GLE1-like"/>
    <property type="match status" value="1"/>
</dbReference>
<comment type="function">
    <text evidence="9">Required for the export of mRNAs containing poly(A) tails from the nucleus into the cytoplasm. May be involved in the terminal step of the mRNA transport through the nuclear pore complex (NPC).</text>
</comment>
<evidence type="ECO:0000256" key="10">
    <source>
        <dbReference type="ARBA" id="ARBA00026227"/>
    </source>
</evidence>
<dbReference type="OMA" id="AYMYKES"/>
<dbReference type="STRING" id="407821.A0A087UUG2"/>
<accession>A0A087UUG2</accession>
<dbReference type="AlphaFoldDB" id="A0A087UUG2"/>